<evidence type="ECO:0000313" key="3">
    <source>
        <dbReference type="Proteomes" id="UP000179145"/>
    </source>
</evidence>
<gene>
    <name evidence="2" type="ORF">A0U89_16510</name>
</gene>
<organism evidence="2 3">
    <name type="scientific">Kozakia baliensis</name>
    <dbReference type="NCBI Taxonomy" id="153496"/>
    <lineage>
        <taxon>Bacteria</taxon>
        <taxon>Pseudomonadati</taxon>
        <taxon>Pseudomonadota</taxon>
        <taxon>Alphaproteobacteria</taxon>
        <taxon>Acetobacterales</taxon>
        <taxon>Acetobacteraceae</taxon>
        <taxon>Kozakia</taxon>
    </lineage>
</organism>
<dbReference type="Proteomes" id="UP000179145">
    <property type="component" value="Plasmid pKB14400_5"/>
</dbReference>
<dbReference type="KEGG" id="kba:A0U89_16510"/>
<evidence type="ECO:0000256" key="1">
    <source>
        <dbReference type="SAM" id="MobiDB-lite"/>
    </source>
</evidence>
<proteinExistence type="predicted"/>
<dbReference type="AlphaFoldDB" id="A0A1D8UZ28"/>
<sequence>MQEKEQAICQETAHLLSSPRNAERLRRSIQNAASDSRPNRLTLLAMEEGRRRLLFGKQERAGTQEAGQDDDRLDVPEN</sequence>
<keyword evidence="3" id="KW-1185">Reference proteome</keyword>
<protein>
    <submittedName>
        <fullName evidence="2">Uncharacterized protein</fullName>
    </submittedName>
</protein>
<feature type="region of interest" description="Disordered" evidence="1">
    <location>
        <begin position="55"/>
        <end position="78"/>
    </location>
</feature>
<evidence type="ECO:0000313" key="2">
    <source>
        <dbReference type="EMBL" id="AOX18895.1"/>
    </source>
</evidence>
<feature type="compositionally biased region" description="Basic and acidic residues" evidence="1">
    <location>
        <begin position="69"/>
        <end position="78"/>
    </location>
</feature>
<accession>A0A1D8UZ28</accession>
<geneLocation type="plasmid" evidence="3">
    <name>pkb14400_5 sequence</name>
</geneLocation>
<name>A0A1D8UZ28_9PROT</name>
<reference evidence="2 3" key="1">
    <citation type="journal article" date="2016" name="Microb. Cell Fact.">
        <title>Dissection of exopolysaccharide biosynthesis in Kozakia baliensis.</title>
        <authorList>
            <person name="Brandt J.U."/>
            <person name="Jakob F."/>
            <person name="Behr J."/>
            <person name="Geissler A.J."/>
            <person name="Vogel R.F."/>
        </authorList>
    </citation>
    <scope>NUCLEOTIDE SEQUENCE [LARGE SCALE GENOMIC DNA]</scope>
    <source>
        <strain evidence="2 3">DSM 14400</strain>
        <plasmid evidence="3">Plasmid pkb14400_5 sequence</plasmid>
    </source>
</reference>
<dbReference type="Gene3D" id="6.10.250.330">
    <property type="match status" value="1"/>
</dbReference>
<keyword evidence="2" id="KW-0614">Plasmid</keyword>
<dbReference type="EMBL" id="CP014679">
    <property type="protein sequence ID" value="AOX18895.1"/>
    <property type="molecule type" value="Genomic_DNA"/>
</dbReference>